<proteinExistence type="predicted"/>
<keyword evidence="1" id="KW-0732">Signal</keyword>
<dbReference type="NCBIfam" id="TIGR02595">
    <property type="entry name" value="PEP_CTERM"/>
    <property type="match status" value="1"/>
</dbReference>
<evidence type="ECO:0000313" key="4">
    <source>
        <dbReference type="Proteomes" id="UP001228044"/>
    </source>
</evidence>
<feature type="signal peptide" evidence="1">
    <location>
        <begin position="1"/>
        <end position="21"/>
    </location>
</feature>
<accession>A0ABT8DY59</accession>
<gene>
    <name evidence="3" type="ORF">QWJ38_17675</name>
</gene>
<sequence>MTLKKALVSLSLALTGSIVLASPVLYEQGGLNGNFSKQYSFTVDSEREFNGVVNTRSKNFGEIEIYSVVLSQGSVEYRFDAADDAFKFLSVTDTSENEIIKGSEVQWYRKSYELSPVKLSAGQWVMTVNGFDVDNKTNGFFSAALTDVSSVPEPQTLALLGAAGLGMFWVSRRKAKNSAR</sequence>
<evidence type="ECO:0000256" key="1">
    <source>
        <dbReference type="SAM" id="SignalP"/>
    </source>
</evidence>
<evidence type="ECO:0000259" key="2">
    <source>
        <dbReference type="Pfam" id="PF07589"/>
    </source>
</evidence>
<feature type="chain" id="PRO_5046037773" evidence="1">
    <location>
        <begin position="22"/>
        <end position="180"/>
    </location>
</feature>
<name>A0ABT8DY59_9BURK</name>
<keyword evidence="4" id="KW-1185">Reference proteome</keyword>
<dbReference type="Pfam" id="PF07589">
    <property type="entry name" value="PEP-CTERM"/>
    <property type="match status" value="1"/>
</dbReference>
<comment type="caution">
    <text evidence="3">The sequence shown here is derived from an EMBL/GenBank/DDBJ whole genome shotgun (WGS) entry which is preliminary data.</text>
</comment>
<dbReference type="InterPro" id="IPR013424">
    <property type="entry name" value="Ice-binding_C"/>
</dbReference>
<dbReference type="RefSeq" id="WP_290360439.1">
    <property type="nucleotide sequence ID" value="NZ_JAUHHC010000005.1"/>
</dbReference>
<feature type="domain" description="Ice-binding protein C-terminal" evidence="2">
    <location>
        <begin position="150"/>
        <end position="173"/>
    </location>
</feature>
<dbReference type="Proteomes" id="UP001228044">
    <property type="component" value="Unassembled WGS sequence"/>
</dbReference>
<evidence type="ECO:0000313" key="3">
    <source>
        <dbReference type="EMBL" id="MDN3922124.1"/>
    </source>
</evidence>
<dbReference type="EMBL" id="JAUHHC010000005">
    <property type="protein sequence ID" value="MDN3922124.1"/>
    <property type="molecule type" value="Genomic_DNA"/>
</dbReference>
<reference evidence="3 4" key="1">
    <citation type="submission" date="2023-06" db="EMBL/GenBank/DDBJ databases">
        <title>Pelomonas sp. PFR6 16S ribosomal RNA gene Genome sequencing and assembly.</title>
        <authorList>
            <person name="Woo H."/>
        </authorList>
    </citation>
    <scope>NUCLEOTIDE SEQUENCE [LARGE SCALE GENOMIC DNA]</scope>
    <source>
        <strain evidence="3 4">PFR6</strain>
    </source>
</reference>
<organism evidence="3 4">
    <name type="scientific">Roseateles violae</name>
    <dbReference type="NCBI Taxonomy" id="3058042"/>
    <lineage>
        <taxon>Bacteria</taxon>
        <taxon>Pseudomonadati</taxon>
        <taxon>Pseudomonadota</taxon>
        <taxon>Betaproteobacteria</taxon>
        <taxon>Burkholderiales</taxon>
        <taxon>Sphaerotilaceae</taxon>
        <taxon>Roseateles</taxon>
    </lineage>
</organism>
<protein>
    <submittedName>
        <fullName evidence="3">PEP-CTERM sorting domain-containing protein</fullName>
    </submittedName>
</protein>